<dbReference type="Gene3D" id="3.60.21.10">
    <property type="match status" value="1"/>
</dbReference>
<dbReference type="GO" id="GO:0046872">
    <property type="term" value="F:metal ion binding"/>
    <property type="evidence" value="ECO:0007669"/>
    <property type="project" value="UniProtKB-KW"/>
</dbReference>
<evidence type="ECO:0000256" key="2">
    <source>
        <dbReference type="ARBA" id="ARBA00022723"/>
    </source>
</evidence>
<evidence type="ECO:0000256" key="8">
    <source>
        <dbReference type="RuleBase" id="RU004273"/>
    </source>
</evidence>
<keyword evidence="4" id="KW-0904">Protein phosphatase</keyword>
<feature type="domain" description="Serine/threonine specific protein phosphatases" evidence="9">
    <location>
        <begin position="116"/>
        <end position="121"/>
    </location>
</feature>
<dbReference type="GO" id="GO:0005634">
    <property type="term" value="C:nucleus"/>
    <property type="evidence" value="ECO:0007669"/>
    <property type="project" value="TreeGrafter"/>
</dbReference>
<dbReference type="EMBL" id="JYDL01000059">
    <property type="protein sequence ID" value="KRX19404.1"/>
    <property type="molecule type" value="Genomic_DNA"/>
</dbReference>
<evidence type="ECO:0000313" key="10">
    <source>
        <dbReference type="EMBL" id="KRX19404.1"/>
    </source>
</evidence>
<dbReference type="EC" id="3.1.3.16" evidence="8"/>
<sequence>MKLNLLNDMIEQVLSCRDAAVKQPFAKDVLLELCNWAEASFCLQPTLLEIEPQVIICGDIHGKFDDLLNIFEHCGYPPSNRYLFLGDLVDRGKQSLECLCLLFSYKIRYPHHVFLLRGNHEFSDINFSRGFRDEIEERYQDDEIWNSFNMAFNYMPLAALVGGRIFCMHGGIPRHLNNWDQIRSIQRPVEDAYVEIVEELMWSDPNIKISGWARSSRGAGLQFGVDVVKSFCRKMDIDIIVRGHQIVKNGHRVIAQQRLIILSSFTPDHFPPSYTASVLMVDDELCCHIVKL</sequence>
<gene>
    <name evidence="10" type="primary">TOPP8</name>
    <name evidence="10" type="ORF">T07_1804</name>
</gene>
<dbReference type="STRING" id="6336.A0A0V0RY55"/>
<dbReference type="GO" id="GO:0004722">
    <property type="term" value="F:protein serine/threonine phosphatase activity"/>
    <property type="evidence" value="ECO:0007669"/>
    <property type="project" value="UniProtKB-EC"/>
</dbReference>
<dbReference type="OrthoDB" id="1930084at2759"/>
<comment type="catalytic activity">
    <reaction evidence="7 8">
        <text>O-phospho-L-threonyl-[protein] + H2O = L-threonyl-[protein] + phosphate</text>
        <dbReference type="Rhea" id="RHEA:47004"/>
        <dbReference type="Rhea" id="RHEA-COMP:11060"/>
        <dbReference type="Rhea" id="RHEA-COMP:11605"/>
        <dbReference type="ChEBI" id="CHEBI:15377"/>
        <dbReference type="ChEBI" id="CHEBI:30013"/>
        <dbReference type="ChEBI" id="CHEBI:43474"/>
        <dbReference type="ChEBI" id="CHEBI:61977"/>
        <dbReference type="EC" id="3.1.3.16"/>
    </reaction>
</comment>
<dbReference type="Proteomes" id="UP000054630">
    <property type="component" value="Unassembled WGS sequence"/>
</dbReference>
<organism evidence="10 11">
    <name type="scientific">Trichinella nelsoni</name>
    <dbReference type="NCBI Taxonomy" id="6336"/>
    <lineage>
        <taxon>Eukaryota</taxon>
        <taxon>Metazoa</taxon>
        <taxon>Ecdysozoa</taxon>
        <taxon>Nematoda</taxon>
        <taxon>Enoplea</taxon>
        <taxon>Dorylaimia</taxon>
        <taxon>Trichinellida</taxon>
        <taxon>Trichinellidae</taxon>
        <taxon>Trichinella</taxon>
    </lineage>
</organism>
<dbReference type="InterPro" id="IPR006186">
    <property type="entry name" value="Ser/Thr-sp_prot-phosphatase"/>
</dbReference>
<evidence type="ECO:0000259" key="9">
    <source>
        <dbReference type="PROSITE" id="PS00125"/>
    </source>
</evidence>
<evidence type="ECO:0000256" key="7">
    <source>
        <dbReference type="ARBA" id="ARBA00048336"/>
    </source>
</evidence>
<accession>A0A0V0RY55</accession>
<dbReference type="PANTHER" id="PTHR11668:SF300">
    <property type="entry name" value="SERINE_THREONINE-PROTEIN PHOSPHATASE"/>
    <property type="match status" value="1"/>
</dbReference>
<evidence type="ECO:0000256" key="1">
    <source>
        <dbReference type="ARBA" id="ARBA00001936"/>
    </source>
</evidence>
<evidence type="ECO:0000256" key="3">
    <source>
        <dbReference type="ARBA" id="ARBA00022801"/>
    </source>
</evidence>
<keyword evidence="2" id="KW-0479">Metal-binding</keyword>
<dbReference type="PANTHER" id="PTHR11668">
    <property type="entry name" value="SERINE/THREONINE PROTEIN PHOSPHATASE"/>
    <property type="match status" value="1"/>
</dbReference>
<evidence type="ECO:0000256" key="5">
    <source>
        <dbReference type="ARBA" id="ARBA00023211"/>
    </source>
</evidence>
<reference evidence="10 11" key="1">
    <citation type="submission" date="2015-01" db="EMBL/GenBank/DDBJ databases">
        <title>Evolution of Trichinella species and genotypes.</title>
        <authorList>
            <person name="Korhonen P.K."/>
            <person name="Edoardo P."/>
            <person name="Giuseppe L.R."/>
            <person name="Gasser R.B."/>
        </authorList>
    </citation>
    <scope>NUCLEOTIDE SEQUENCE [LARGE SCALE GENOMIC DNA]</scope>
    <source>
        <strain evidence="10">ISS37</strain>
    </source>
</reference>
<comment type="caution">
    <text evidence="10">The sequence shown here is derived from an EMBL/GenBank/DDBJ whole genome shotgun (WGS) entry which is preliminary data.</text>
</comment>
<dbReference type="GO" id="GO:0005737">
    <property type="term" value="C:cytoplasm"/>
    <property type="evidence" value="ECO:0007669"/>
    <property type="project" value="TreeGrafter"/>
</dbReference>
<comment type="similarity">
    <text evidence="8">Belongs to the PPP phosphatase family.</text>
</comment>
<proteinExistence type="inferred from homology"/>
<evidence type="ECO:0000313" key="11">
    <source>
        <dbReference type="Proteomes" id="UP000054630"/>
    </source>
</evidence>
<dbReference type="Pfam" id="PF00149">
    <property type="entry name" value="Metallophos"/>
    <property type="match status" value="1"/>
</dbReference>
<keyword evidence="11" id="KW-1185">Reference proteome</keyword>
<name>A0A0V0RY55_9BILA</name>
<evidence type="ECO:0000256" key="4">
    <source>
        <dbReference type="ARBA" id="ARBA00022912"/>
    </source>
</evidence>
<dbReference type="InterPro" id="IPR050341">
    <property type="entry name" value="PP1_catalytic_subunit"/>
</dbReference>
<dbReference type="AlphaFoldDB" id="A0A0V0RY55"/>
<dbReference type="PRINTS" id="PR00114">
    <property type="entry name" value="STPHPHTASE"/>
</dbReference>
<evidence type="ECO:0000256" key="6">
    <source>
        <dbReference type="ARBA" id="ARBA00047761"/>
    </source>
</evidence>
<dbReference type="SMART" id="SM00156">
    <property type="entry name" value="PP2Ac"/>
    <property type="match status" value="1"/>
</dbReference>
<dbReference type="SUPFAM" id="SSF56300">
    <property type="entry name" value="Metallo-dependent phosphatases"/>
    <property type="match status" value="1"/>
</dbReference>
<keyword evidence="3 8" id="KW-0378">Hydrolase</keyword>
<dbReference type="InterPro" id="IPR029052">
    <property type="entry name" value="Metallo-depent_PP-like"/>
</dbReference>
<dbReference type="PROSITE" id="PS00125">
    <property type="entry name" value="SER_THR_PHOSPHATASE"/>
    <property type="match status" value="1"/>
</dbReference>
<comment type="catalytic activity">
    <reaction evidence="6">
        <text>O-phospho-L-seryl-[protein] + H2O = L-seryl-[protein] + phosphate</text>
        <dbReference type="Rhea" id="RHEA:20629"/>
        <dbReference type="Rhea" id="RHEA-COMP:9863"/>
        <dbReference type="Rhea" id="RHEA-COMP:11604"/>
        <dbReference type="ChEBI" id="CHEBI:15377"/>
        <dbReference type="ChEBI" id="CHEBI:29999"/>
        <dbReference type="ChEBI" id="CHEBI:43474"/>
        <dbReference type="ChEBI" id="CHEBI:83421"/>
        <dbReference type="EC" id="3.1.3.16"/>
    </reaction>
</comment>
<comment type="cofactor">
    <cofactor evidence="1">
        <name>Mn(2+)</name>
        <dbReference type="ChEBI" id="CHEBI:29035"/>
    </cofactor>
</comment>
<dbReference type="InterPro" id="IPR004843">
    <property type="entry name" value="Calcineurin-like_PHP"/>
</dbReference>
<protein>
    <recommendedName>
        <fullName evidence="8">Serine/threonine-protein phosphatase</fullName>
        <ecNumber evidence="8">3.1.3.16</ecNumber>
    </recommendedName>
</protein>
<keyword evidence="5" id="KW-0464">Manganese</keyword>